<accession>A0A0U9H704</accession>
<dbReference type="Gene3D" id="3.40.50.300">
    <property type="entry name" value="P-loop containing nucleotide triphosphate hydrolases"/>
    <property type="match status" value="2"/>
</dbReference>
<protein>
    <submittedName>
        <fullName evidence="2">Nucleotidyltransferase</fullName>
    </submittedName>
</protein>
<proteinExistence type="predicted"/>
<reference evidence="2 3" key="2">
    <citation type="journal article" date="2016" name="Genome Announc.">
        <title>Draft Genome Sequence of Oceanobacillus picturae Heshi-B3, Isolated from Fermented Rice Bran in a Traditional Japanese Seafood Dish.</title>
        <authorList>
            <person name="Akuzawa S."/>
            <person name="Nagaoka J."/>
            <person name="Kanekatsu M."/>
            <person name="Kanesaki Y."/>
            <person name="Suzuki T."/>
        </authorList>
    </citation>
    <scope>NUCLEOTIDE SEQUENCE [LARGE SCALE GENOMIC DNA]</scope>
    <source>
        <strain evidence="2 3">Heshi-B3</strain>
    </source>
</reference>
<feature type="domain" description="Helicase HerA central" evidence="1">
    <location>
        <begin position="142"/>
        <end position="276"/>
    </location>
</feature>
<evidence type="ECO:0000313" key="2">
    <source>
        <dbReference type="EMBL" id="GAQ18467.1"/>
    </source>
</evidence>
<dbReference type="GO" id="GO:0016740">
    <property type="term" value="F:transferase activity"/>
    <property type="evidence" value="ECO:0007669"/>
    <property type="project" value="UniProtKB-KW"/>
</dbReference>
<dbReference type="Proteomes" id="UP000052946">
    <property type="component" value="Unassembled WGS sequence"/>
</dbReference>
<dbReference type="InterPro" id="IPR027417">
    <property type="entry name" value="P-loop_NTPase"/>
</dbReference>
<evidence type="ECO:0000313" key="3">
    <source>
        <dbReference type="Proteomes" id="UP000052946"/>
    </source>
</evidence>
<comment type="caution">
    <text evidence="2">The sequence shown here is derived from an EMBL/GenBank/DDBJ whole genome shotgun (WGS) entry which is preliminary data.</text>
</comment>
<evidence type="ECO:0000259" key="1">
    <source>
        <dbReference type="Pfam" id="PF01935"/>
    </source>
</evidence>
<dbReference type="PANTHER" id="PTHR42957:SF1">
    <property type="entry name" value="HELICASE MJ1565-RELATED"/>
    <property type="match status" value="1"/>
</dbReference>
<dbReference type="AlphaFoldDB" id="A0A0U9H704"/>
<name>A0A0U9H704_9BACI</name>
<dbReference type="RefSeq" id="WP_058950462.1">
    <property type="nucleotide sequence ID" value="NZ_BBXV01000027.1"/>
</dbReference>
<dbReference type="PANTHER" id="PTHR42957">
    <property type="entry name" value="HELICASE MJ1565-RELATED"/>
    <property type="match status" value="1"/>
</dbReference>
<dbReference type="Pfam" id="PF01935">
    <property type="entry name" value="DUF87"/>
    <property type="match status" value="1"/>
</dbReference>
<keyword evidence="2" id="KW-0808">Transferase</keyword>
<dbReference type="EMBL" id="BBXV01000027">
    <property type="protein sequence ID" value="GAQ18467.1"/>
    <property type="molecule type" value="Genomic_DNA"/>
</dbReference>
<dbReference type="SUPFAM" id="SSF52540">
    <property type="entry name" value="P-loop containing nucleoside triphosphate hydrolases"/>
    <property type="match status" value="1"/>
</dbReference>
<dbReference type="InterPro" id="IPR002789">
    <property type="entry name" value="HerA_central"/>
</dbReference>
<dbReference type="OrthoDB" id="9806951at2"/>
<reference evidence="3" key="1">
    <citation type="submission" date="2015-07" db="EMBL/GenBank/DDBJ databases">
        <title>Draft Genome Sequence of Oceanobacillus picturae Heshi-B3 that Was Isolated from Fermented Rice Bran with Aging Salted Mackerel, Which Was Named Heshiko as Traditional Fermented Seafood in Japan.</title>
        <authorList>
            <person name="Akuzawa S."/>
            <person name="Nakagawa J."/>
            <person name="Kanekatsu T."/>
            <person name="Kanesaki Y."/>
            <person name="Suzuki T."/>
        </authorList>
    </citation>
    <scope>NUCLEOTIDE SEQUENCE [LARGE SCALE GENOMIC DNA]</scope>
    <source>
        <strain evidence="3">Heshi-B3</strain>
    </source>
</reference>
<sequence>MNSLEIGVVVEVNGFVSRVATFDDANHATFIHNGELIKNVSVNSFVIISQGFIKIIAKVNSESFWDNLNSAKGYNLDNRFSKNSIKRLIEIQTIGYIKNGEFISGASFLPMIGNFCNIPTNEEINQIFINNYISEDNSFTISIGKSLNENNGISLPINSFFASHIGVFGNTGSGKSNTLHKLYYELFTRNGLPNLTTKSSFLVLDFNGEYVHEKSFGINDEEKKKIYNLTSGNTFGDKFPIEFDVFFDDEMLSVLFSATQQTQKPFITRLLERSKKYNFGSDSLSNWVLALIRYIYTGIPNQNIRDIMVEVLEKHIQGIDQYLINIKNTKVYNGDSQYFFHKDWYGDKRWFRFEGDFSQESHEVLLLEEIRRHIINTPLDVLQEFEIRCHLQLVNDLLYGNVAQEHILPLLRRIETRLSKIYNYIEIVEELPEQSFLQIISLRDLNTESKKFLSLIISKMYFDSHKMKQAKESFHLIIDEAHNILSNQSLREQDGWMDYRLELFEEIIKEGRKFGFFLTLASQRPADISPTILSQVHNFFLHKLVNERDLQIIDNSISTLDKVSKSMLPVLAQGVCIISGTALTMPVTVSVDFIDNINLRPQSDTVLLTDLWK</sequence>
<gene>
    <name evidence="2" type="ORF">OPHB3_2407</name>
</gene>
<organism evidence="2 3">
    <name type="scientific">Oceanobacillus picturae</name>
    <dbReference type="NCBI Taxonomy" id="171693"/>
    <lineage>
        <taxon>Bacteria</taxon>
        <taxon>Bacillati</taxon>
        <taxon>Bacillota</taxon>
        <taxon>Bacilli</taxon>
        <taxon>Bacillales</taxon>
        <taxon>Bacillaceae</taxon>
        <taxon>Oceanobacillus</taxon>
    </lineage>
</organism>
<dbReference type="InterPro" id="IPR008571">
    <property type="entry name" value="HerA-like"/>
</dbReference>